<accession>A0A917QET8</accession>
<evidence type="ECO:0000259" key="1">
    <source>
        <dbReference type="PROSITE" id="PS50943"/>
    </source>
</evidence>
<dbReference type="SUPFAM" id="SSF47413">
    <property type="entry name" value="lambda repressor-like DNA-binding domains"/>
    <property type="match status" value="1"/>
</dbReference>
<sequence length="271" mass="30822">MQTGRVAVLPKPMQDELVEVPRVPTLGGLLRKLRDDRRISREKLAFAAGVSASYITHLESGDRDRPTRTVLEALMRYLDEISPISSDERRHLFDLAGIVAVDNPTIADLRGELTVDMRRSLTLQEPNLAAYIDTRWNVLAANQVYARAFPGLLEDVNILRWFFRNPLSRQVMVEWERESALTVQWLRGLIGQQGSGAWATELLAELAAYPDFRRIWDDGDTVYGREQTAMLLRDIETGENYTVEVGLFRLDSIAYPGRIQYYLGVRNQAAV</sequence>
<dbReference type="CDD" id="cd00093">
    <property type="entry name" value="HTH_XRE"/>
    <property type="match status" value="1"/>
</dbReference>
<dbReference type="PANTHER" id="PTHR35010">
    <property type="entry name" value="BLL4672 PROTEIN-RELATED"/>
    <property type="match status" value="1"/>
</dbReference>
<reference evidence="2" key="1">
    <citation type="journal article" date="2014" name="Int. J. Syst. Evol. Microbiol.">
        <title>Complete genome sequence of Corynebacterium casei LMG S-19264T (=DSM 44701T), isolated from a smear-ripened cheese.</title>
        <authorList>
            <consortium name="US DOE Joint Genome Institute (JGI-PGF)"/>
            <person name="Walter F."/>
            <person name="Albersmeier A."/>
            <person name="Kalinowski J."/>
            <person name="Ruckert C."/>
        </authorList>
    </citation>
    <scope>NUCLEOTIDE SEQUENCE</scope>
    <source>
        <strain evidence="2">CGMCC 4.7278</strain>
    </source>
</reference>
<reference evidence="2" key="2">
    <citation type="submission" date="2020-09" db="EMBL/GenBank/DDBJ databases">
        <authorList>
            <person name="Sun Q."/>
            <person name="Zhou Y."/>
        </authorList>
    </citation>
    <scope>NUCLEOTIDE SEQUENCE</scope>
    <source>
        <strain evidence="2">CGMCC 4.7278</strain>
    </source>
</reference>
<proteinExistence type="predicted"/>
<dbReference type="EMBL" id="BMMW01000002">
    <property type="protein sequence ID" value="GGK45620.1"/>
    <property type="molecule type" value="Genomic_DNA"/>
</dbReference>
<dbReference type="Gene3D" id="3.30.450.180">
    <property type="match status" value="1"/>
</dbReference>
<dbReference type="Gene3D" id="1.10.260.40">
    <property type="entry name" value="lambda repressor-like DNA-binding domains"/>
    <property type="match status" value="1"/>
</dbReference>
<dbReference type="Pfam" id="PF17765">
    <property type="entry name" value="MLTR_LBD"/>
    <property type="match status" value="1"/>
</dbReference>
<dbReference type="AlphaFoldDB" id="A0A917QET8"/>
<dbReference type="InterPro" id="IPR001387">
    <property type="entry name" value="Cro/C1-type_HTH"/>
</dbReference>
<dbReference type="SMART" id="SM00530">
    <property type="entry name" value="HTH_XRE"/>
    <property type="match status" value="1"/>
</dbReference>
<comment type="caution">
    <text evidence="2">The sequence shown here is derived from an EMBL/GenBank/DDBJ whole genome shotgun (WGS) entry which is preliminary data.</text>
</comment>
<dbReference type="Pfam" id="PF13560">
    <property type="entry name" value="HTH_31"/>
    <property type="match status" value="1"/>
</dbReference>
<feature type="domain" description="HTH cro/C1-type" evidence="1">
    <location>
        <begin position="30"/>
        <end position="84"/>
    </location>
</feature>
<dbReference type="GO" id="GO:0003677">
    <property type="term" value="F:DNA binding"/>
    <property type="evidence" value="ECO:0007669"/>
    <property type="project" value="InterPro"/>
</dbReference>
<dbReference type="InterPro" id="IPR010982">
    <property type="entry name" value="Lambda_DNA-bd_dom_sf"/>
</dbReference>
<gene>
    <name evidence="2" type="ORF">GCM10011591_16410</name>
</gene>
<name>A0A917QET8_9NOCA</name>
<protein>
    <recommendedName>
        <fullName evidence="1">HTH cro/C1-type domain-containing protein</fullName>
    </recommendedName>
</protein>
<evidence type="ECO:0000313" key="3">
    <source>
        <dbReference type="Proteomes" id="UP000612956"/>
    </source>
</evidence>
<dbReference type="PROSITE" id="PS50943">
    <property type="entry name" value="HTH_CROC1"/>
    <property type="match status" value="1"/>
</dbReference>
<evidence type="ECO:0000313" key="2">
    <source>
        <dbReference type="EMBL" id="GGK45620.1"/>
    </source>
</evidence>
<organism evidence="2 3">
    <name type="scientific">Nocardia camponoti</name>
    <dbReference type="NCBI Taxonomy" id="1616106"/>
    <lineage>
        <taxon>Bacteria</taxon>
        <taxon>Bacillati</taxon>
        <taxon>Actinomycetota</taxon>
        <taxon>Actinomycetes</taxon>
        <taxon>Mycobacteriales</taxon>
        <taxon>Nocardiaceae</taxon>
        <taxon>Nocardia</taxon>
    </lineage>
</organism>
<dbReference type="Proteomes" id="UP000612956">
    <property type="component" value="Unassembled WGS sequence"/>
</dbReference>
<keyword evidence="3" id="KW-1185">Reference proteome</keyword>
<dbReference type="InterPro" id="IPR041413">
    <property type="entry name" value="MLTR_LBD"/>
</dbReference>